<sequence length="174" mass="20135">MTKKNYPETSFFRRKYLINRGFQIRFIAYTIGIALAVILTVFLTSNYFFWAFAERGKSLGLDESHVFYVFLGQQQSFMNQLLVGLSVFYFFLLSGFGLVLSHRVAGPMHRLNRHMLSVAKGEVTSPLSFRKNDYFQELSLSYNAQYEYLKYGINATNRKASAQEHESSQLKESS</sequence>
<protein>
    <recommendedName>
        <fullName evidence="4">HAMP domain-containing protein</fullName>
    </recommendedName>
</protein>
<dbReference type="AlphaFoldDB" id="A0A1Y6CMA9"/>
<keyword evidence="1" id="KW-0812">Transmembrane</keyword>
<dbReference type="EMBL" id="FWZT01000020">
    <property type="protein sequence ID" value="SMF59832.1"/>
    <property type="molecule type" value="Genomic_DNA"/>
</dbReference>
<evidence type="ECO:0000313" key="3">
    <source>
        <dbReference type="Proteomes" id="UP000192907"/>
    </source>
</evidence>
<keyword evidence="3" id="KW-1185">Reference proteome</keyword>
<organism evidence="2 3">
    <name type="scientific">Pseudobacteriovorax antillogorgiicola</name>
    <dbReference type="NCBI Taxonomy" id="1513793"/>
    <lineage>
        <taxon>Bacteria</taxon>
        <taxon>Pseudomonadati</taxon>
        <taxon>Bdellovibrionota</taxon>
        <taxon>Oligoflexia</taxon>
        <taxon>Oligoflexales</taxon>
        <taxon>Pseudobacteriovoracaceae</taxon>
        <taxon>Pseudobacteriovorax</taxon>
    </lineage>
</organism>
<keyword evidence="1" id="KW-0472">Membrane</keyword>
<dbReference type="Gene3D" id="6.10.340.10">
    <property type="match status" value="1"/>
</dbReference>
<evidence type="ECO:0000256" key="1">
    <source>
        <dbReference type="SAM" id="Phobius"/>
    </source>
</evidence>
<name>A0A1Y6CMA9_9BACT</name>
<feature type="transmembrane region" description="Helical" evidence="1">
    <location>
        <begin position="26"/>
        <end position="50"/>
    </location>
</feature>
<proteinExistence type="predicted"/>
<evidence type="ECO:0008006" key="4">
    <source>
        <dbReference type="Google" id="ProtNLM"/>
    </source>
</evidence>
<feature type="transmembrane region" description="Helical" evidence="1">
    <location>
        <begin position="77"/>
        <end position="100"/>
    </location>
</feature>
<gene>
    <name evidence="2" type="ORF">SAMN06296036_12048</name>
</gene>
<dbReference type="Proteomes" id="UP000192907">
    <property type="component" value="Unassembled WGS sequence"/>
</dbReference>
<reference evidence="3" key="1">
    <citation type="submission" date="2017-04" db="EMBL/GenBank/DDBJ databases">
        <authorList>
            <person name="Varghese N."/>
            <person name="Submissions S."/>
        </authorList>
    </citation>
    <scope>NUCLEOTIDE SEQUENCE [LARGE SCALE GENOMIC DNA]</scope>
    <source>
        <strain evidence="3">RKEM611</strain>
    </source>
</reference>
<dbReference type="OrthoDB" id="5297562at2"/>
<keyword evidence="1" id="KW-1133">Transmembrane helix</keyword>
<evidence type="ECO:0000313" key="2">
    <source>
        <dbReference type="EMBL" id="SMF59832.1"/>
    </source>
</evidence>
<dbReference type="RefSeq" id="WP_132322915.1">
    <property type="nucleotide sequence ID" value="NZ_FWZT01000020.1"/>
</dbReference>
<accession>A0A1Y6CMA9</accession>
<dbReference type="STRING" id="1513793.SAMN06296036_12048"/>